<sequence length="343" mass="37495">MNETFNTIQASGTTIAYAGTWNPTSTRQLDANFVLPSLISSSRLNLTSPPATSGLLVSVTYTFPAPIDLSQIGFFVFEGITITGLGSDPLTISIRNNGNPIPVGSMDVSTDGSVAIFVSPLSSSSTSLSFNFFLPLSTPSGFVITIDNITSAVVCVAWGSEIEYTQGTKPIQDVQRGDEIRGGKVARVIRNQLHPSTKVEAIVIKKHALGTNLPFQDTIVCADHYLVYQGKRRLAKSLIAFPGVRFVKTEVEKILPPDENGTYYFYDIQFDHEGEYIVNGLVSQSRSPYALVSPLPEDLYFTKDNYKVERTKNTITSEPEISYMYLLPGGEEVESLIIAKPNI</sequence>
<dbReference type="EMBL" id="LT907979">
    <property type="protein sequence ID" value="SOB74235.1"/>
    <property type="molecule type" value="Genomic_DNA"/>
</dbReference>
<evidence type="ECO:0008006" key="3">
    <source>
        <dbReference type="Google" id="ProtNLM"/>
    </source>
</evidence>
<dbReference type="Proteomes" id="UP000274850">
    <property type="component" value="Segment"/>
</dbReference>
<dbReference type="InterPro" id="IPR036844">
    <property type="entry name" value="Hint_dom_sf"/>
</dbReference>
<dbReference type="SUPFAM" id="SSF51294">
    <property type="entry name" value="Hedgehog/intein (Hint) domain"/>
    <property type="match status" value="1"/>
</dbReference>
<evidence type="ECO:0000313" key="2">
    <source>
        <dbReference type="Proteomes" id="UP000274850"/>
    </source>
</evidence>
<name>A0A285Q1Z8_9VIRU</name>
<keyword evidence="2" id="KW-1185">Reference proteome</keyword>
<reference evidence="1" key="1">
    <citation type="submission" date="2017-08" db="EMBL/GenBank/DDBJ databases">
        <authorList>
            <person name="de Groot N.N."/>
        </authorList>
    </citation>
    <scope>NUCLEOTIDE SEQUENCE</scope>
</reference>
<proteinExistence type="predicted"/>
<protein>
    <recommendedName>
        <fullName evidence="3">Hedgehog/Intein (Hint) domain-containing protein</fullName>
    </recommendedName>
</protein>
<evidence type="ECO:0000313" key="1">
    <source>
        <dbReference type="EMBL" id="SOB74235.1"/>
    </source>
</evidence>
<accession>A0A285Q1Z8</accession>
<organism evidence="1">
    <name type="scientific">Cedratvirus lausannensis</name>
    <dbReference type="NCBI Taxonomy" id="2023205"/>
    <lineage>
        <taxon>Viruses</taxon>
        <taxon>Pithoviruses</taxon>
        <taxon>Orthocedratvirinae</taxon>
        <taxon>Alphacedratvirus</taxon>
        <taxon>Alphacedratvirus francolausannense</taxon>
    </lineage>
</organism>
<gene>
    <name evidence="1" type="ORF">BQ9231_00352</name>
</gene>